<accession>A0ABW2D1D2</accession>
<organism evidence="1 2">
    <name type="scientific">Glycomyces mayteni</name>
    <dbReference type="NCBI Taxonomy" id="543887"/>
    <lineage>
        <taxon>Bacteria</taxon>
        <taxon>Bacillati</taxon>
        <taxon>Actinomycetota</taxon>
        <taxon>Actinomycetes</taxon>
        <taxon>Glycomycetales</taxon>
        <taxon>Glycomycetaceae</taxon>
        <taxon>Glycomyces</taxon>
    </lineage>
</organism>
<dbReference type="EMBL" id="JBHSYS010000001">
    <property type="protein sequence ID" value="MFC6956097.1"/>
    <property type="molecule type" value="Genomic_DNA"/>
</dbReference>
<gene>
    <name evidence="1" type="ORF">ACFQS3_02700</name>
</gene>
<evidence type="ECO:0000313" key="1">
    <source>
        <dbReference type="EMBL" id="MFC6956097.1"/>
    </source>
</evidence>
<name>A0ABW2D1D2_9ACTN</name>
<dbReference type="Gene3D" id="1.10.101.10">
    <property type="entry name" value="PGBD-like superfamily/PGBD"/>
    <property type="match status" value="1"/>
</dbReference>
<dbReference type="InterPro" id="IPR036366">
    <property type="entry name" value="PGBDSf"/>
</dbReference>
<protein>
    <submittedName>
        <fullName evidence="1">Peptidoglycan-binding protein</fullName>
    </submittedName>
</protein>
<keyword evidence="2" id="KW-1185">Reference proteome</keyword>
<dbReference type="RefSeq" id="WP_382353482.1">
    <property type="nucleotide sequence ID" value="NZ_JBHMBP010000004.1"/>
</dbReference>
<comment type="caution">
    <text evidence="1">The sequence shown here is derived from an EMBL/GenBank/DDBJ whole genome shotgun (WGS) entry which is preliminary data.</text>
</comment>
<evidence type="ECO:0000313" key="2">
    <source>
        <dbReference type="Proteomes" id="UP001596470"/>
    </source>
</evidence>
<proteinExistence type="predicted"/>
<reference evidence="2" key="1">
    <citation type="journal article" date="2019" name="Int. J. Syst. Evol. Microbiol.">
        <title>The Global Catalogue of Microorganisms (GCM) 10K type strain sequencing project: providing services to taxonomists for standard genome sequencing and annotation.</title>
        <authorList>
            <consortium name="The Broad Institute Genomics Platform"/>
            <consortium name="The Broad Institute Genome Sequencing Center for Infectious Disease"/>
            <person name="Wu L."/>
            <person name="Ma J."/>
        </authorList>
    </citation>
    <scope>NUCLEOTIDE SEQUENCE [LARGE SCALE GENOMIC DNA]</scope>
    <source>
        <strain evidence="2">KACC 12634</strain>
    </source>
</reference>
<sequence>MSNPPNNYTTPALWRLWEEISAVIGYRVKYGGIYANKSGYHNTRDGNKAKWPSNYSIQLDLDKLGPSNKAAAIDLTFSSVTDMIKYTKRISDAFSARDARLASVKEFYGTLDGKVVHGLGKKSRVGKPYETSADKSHLWHLHVSFFRADVENWDRIKGVFEVLTGKTAGSATPAQDESLDMTAPTYGEKSWRVEQMQRRFETLGYELDGGHDGAYGPSTKAVVKKWFKDCWDKDWHGDSVTPWMWDELLLQFLAKRGLKGVKGDPGPAGKDGVLKLPASFAGTVTLTASKLGTTE</sequence>
<dbReference type="Proteomes" id="UP001596470">
    <property type="component" value="Unassembled WGS sequence"/>
</dbReference>